<protein>
    <submittedName>
        <fullName evidence="1">Uncharacterized protein</fullName>
    </submittedName>
</protein>
<evidence type="ECO:0000313" key="1">
    <source>
        <dbReference type="EMBL" id="GMH03478.1"/>
    </source>
</evidence>
<name>A0AAD3XGA8_NEPGR</name>
<reference evidence="1" key="1">
    <citation type="submission" date="2023-05" db="EMBL/GenBank/DDBJ databases">
        <title>Nepenthes gracilis genome sequencing.</title>
        <authorList>
            <person name="Fukushima K."/>
        </authorList>
    </citation>
    <scope>NUCLEOTIDE SEQUENCE</scope>
    <source>
        <strain evidence="1">SING2019-196</strain>
    </source>
</reference>
<dbReference type="Proteomes" id="UP001279734">
    <property type="component" value="Unassembled WGS sequence"/>
</dbReference>
<dbReference type="AlphaFoldDB" id="A0AAD3XGA8"/>
<evidence type="ECO:0000313" key="2">
    <source>
        <dbReference type="Proteomes" id="UP001279734"/>
    </source>
</evidence>
<keyword evidence="2" id="KW-1185">Reference proteome</keyword>
<gene>
    <name evidence="1" type="ORF">Nepgr_005317</name>
</gene>
<sequence>MWRAPTDLGMGDYSVCQHEAVNWACYMEYPEFCCSILWMCSLLLLSDDGLLLTEPSVIQADRLSAAGALMEQVMALLLDLAVS</sequence>
<accession>A0AAD3XGA8</accession>
<comment type="caution">
    <text evidence="1">The sequence shown here is derived from an EMBL/GenBank/DDBJ whole genome shotgun (WGS) entry which is preliminary data.</text>
</comment>
<organism evidence="1 2">
    <name type="scientific">Nepenthes gracilis</name>
    <name type="common">Slender pitcher plant</name>
    <dbReference type="NCBI Taxonomy" id="150966"/>
    <lineage>
        <taxon>Eukaryota</taxon>
        <taxon>Viridiplantae</taxon>
        <taxon>Streptophyta</taxon>
        <taxon>Embryophyta</taxon>
        <taxon>Tracheophyta</taxon>
        <taxon>Spermatophyta</taxon>
        <taxon>Magnoliopsida</taxon>
        <taxon>eudicotyledons</taxon>
        <taxon>Gunneridae</taxon>
        <taxon>Pentapetalae</taxon>
        <taxon>Caryophyllales</taxon>
        <taxon>Nepenthaceae</taxon>
        <taxon>Nepenthes</taxon>
    </lineage>
</organism>
<dbReference type="EMBL" id="BSYO01000004">
    <property type="protein sequence ID" value="GMH03478.1"/>
    <property type="molecule type" value="Genomic_DNA"/>
</dbReference>
<proteinExistence type="predicted"/>